<dbReference type="Pfam" id="PF04558">
    <property type="entry name" value="tRNA_synt_1c_R1"/>
    <property type="match status" value="1"/>
</dbReference>
<feature type="domain" description="Glutamyl/glutaminyl-tRNA synthetase class Ib catalytic" evidence="7">
    <location>
        <begin position="229"/>
        <end position="520"/>
    </location>
</feature>
<comment type="caution">
    <text evidence="9">The sequence shown here is derived from an EMBL/GenBank/DDBJ whole genome shotgun (WGS) entry which is preliminary data.</text>
</comment>
<name>A0A196SMK3_BLAHN</name>
<dbReference type="PANTHER" id="PTHR43097:SF4">
    <property type="entry name" value="GLUTAMINE--TRNA LIGASE"/>
    <property type="match status" value="1"/>
</dbReference>
<protein>
    <submittedName>
        <fullName evidence="9">Glutamine-tRNA synthetase</fullName>
    </submittedName>
</protein>
<dbReference type="SUPFAM" id="SSF52374">
    <property type="entry name" value="Nucleotidylyl transferase"/>
    <property type="match status" value="1"/>
</dbReference>
<dbReference type="Pfam" id="PF00749">
    <property type="entry name" value="tRNA-synt_1c"/>
    <property type="match status" value="1"/>
</dbReference>
<accession>A0A196SMK3</accession>
<dbReference type="InterPro" id="IPR042559">
    <property type="entry name" value="Gln-tRNA-synth_Ib_RNA-bd_N_2"/>
</dbReference>
<keyword evidence="4 6" id="KW-0648">Protein biosynthesis</keyword>
<dbReference type="InterPro" id="IPR007639">
    <property type="entry name" value="Gln-tRNA-synth_Ib_RNA-bd_N"/>
</dbReference>
<feature type="domain" description="Glutaminyl-tRNA synthetase class Ib non-specific RNA-binding" evidence="8">
    <location>
        <begin position="2"/>
        <end position="162"/>
    </location>
</feature>
<sequence length="521" mass="59432">MEALAKTFRSIGLDAKMVIALLKSGKKATLVADAIREAGVTGGCDRTKGNLIYNVATTLPESSKQYRPLVLRWIVDGEIKSNYQVSEAISYLKKLPSNDSFNESAFKAACGVGVIVSDKEIADAVKGVVNAHRDELIEQRYAYPISRLMYSLRDGNMKWADGRKVKSALDAAILALLGEKTEADESNRKRPKKKEKEQPLEGFANARYLATSKNSPELIAQHLKATGGKIRCRFPPEPNGYLHIGHAKSMYLNFKGAFERVGKEGETVLRFDDTNPEAEKLEFIDNIKEDVAWLGWKPCQVNFGSDNFDKLYEFAVQLIKMGKAYVDHQTPEEIKRSREIAQECSREGGRKDLNPESPWRNRSVEENLRLFEDMRQGKFAEGEATLRMKIDMRSPNPCMWDPVAYRIKFMSHPHVGDKWCIYPSYDFQHCLVDSLENIDYSLCTLEFETRRESYYWLVDQLHLWRAYVWEFGRLNITNTVMSKRKLKTLVADGAVRGWDDPRMPTIKGLRRRGFTPEGINA</sequence>
<evidence type="ECO:0000259" key="8">
    <source>
        <dbReference type="Pfam" id="PF04558"/>
    </source>
</evidence>
<comment type="similarity">
    <text evidence="6">Belongs to the class-I aminoacyl-tRNA synthetase family.</text>
</comment>
<dbReference type="GO" id="GO:0004819">
    <property type="term" value="F:glutamine-tRNA ligase activity"/>
    <property type="evidence" value="ECO:0007669"/>
    <property type="project" value="TreeGrafter"/>
</dbReference>
<keyword evidence="10" id="KW-1185">Reference proteome</keyword>
<dbReference type="AlphaFoldDB" id="A0A196SMK3"/>
<keyword evidence="1 6" id="KW-0436">Ligase</keyword>
<dbReference type="FunFam" id="3.40.50.620:FF:000037">
    <property type="entry name" value="Glutamine--tRNA ligase cytoplasmic"/>
    <property type="match status" value="1"/>
</dbReference>
<dbReference type="PROSITE" id="PS00178">
    <property type="entry name" value="AA_TRNA_LIGASE_I"/>
    <property type="match status" value="1"/>
</dbReference>
<dbReference type="PANTHER" id="PTHR43097">
    <property type="entry name" value="GLUTAMINE-TRNA LIGASE"/>
    <property type="match status" value="1"/>
</dbReference>
<evidence type="ECO:0000256" key="3">
    <source>
        <dbReference type="ARBA" id="ARBA00022840"/>
    </source>
</evidence>
<dbReference type="Gene3D" id="1.10.8.1290">
    <property type="entry name" value="Glutaminyl-tRNA synthetase, non-specific RNA binding region part 1, domain 1"/>
    <property type="match status" value="1"/>
</dbReference>
<dbReference type="FunFam" id="1.10.8.1290:FF:000002">
    <property type="entry name" value="Glutamine--tRNA ligase cytoplasmic"/>
    <property type="match status" value="1"/>
</dbReference>
<dbReference type="EMBL" id="LXWW01000029">
    <property type="protein sequence ID" value="OAO17447.1"/>
    <property type="molecule type" value="Genomic_DNA"/>
</dbReference>
<evidence type="ECO:0000313" key="9">
    <source>
        <dbReference type="EMBL" id="OAO17447.1"/>
    </source>
</evidence>
<evidence type="ECO:0000256" key="2">
    <source>
        <dbReference type="ARBA" id="ARBA00022741"/>
    </source>
</evidence>
<evidence type="ECO:0000259" key="7">
    <source>
        <dbReference type="Pfam" id="PF00749"/>
    </source>
</evidence>
<dbReference type="STRING" id="478820.A0A196SMK3"/>
<dbReference type="InterPro" id="IPR020058">
    <property type="entry name" value="Glu/Gln-tRNA-synth_Ib_cat-dom"/>
</dbReference>
<evidence type="ECO:0000256" key="1">
    <source>
        <dbReference type="ARBA" id="ARBA00022598"/>
    </source>
</evidence>
<dbReference type="Gene3D" id="1.10.10.2420">
    <property type="match status" value="1"/>
</dbReference>
<proteinExistence type="inferred from homology"/>
<dbReference type="InterPro" id="IPR014729">
    <property type="entry name" value="Rossmann-like_a/b/a_fold"/>
</dbReference>
<dbReference type="GO" id="GO:0005829">
    <property type="term" value="C:cytosol"/>
    <property type="evidence" value="ECO:0007669"/>
    <property type="project" value="TreeGrafter"/>
</dbReference>
<reference evidence="9 10" key="1">
    <citation type="submission" date="2016-05" db="EMBL/GenBank/DDBJ databases">
        <title>Nuclear genome of Blastocystis sp. subtype 1 NandII.</title>
        <authorList>
            <person name="Gentekaki E."/>
            <person name="Curtis B."/>
            <person name="Stairs C."/>
            <person name="Eme L."/>
            <person name="Herman E."/>
            <person name="Klimes V."/>
            <person name="Arias M.C."/>
            <person name="Elias M."/>
            <person name="Hilliou F."/>
            <person name="Klute M."/>
            <person name="Malik S.-B."/>
            <person name="Pightling A."/>
            <person name="Rachubinski R."/>
            <person name="Salas D."/>
            <person name="Schlacht A."/>
            <person name="Suga H."/>
            <person name="Archibald J."/>
            <person name="Ball S.G."/>
            <person name="Clark G."/>
            <person name="Dacks J."/>
            <person name="Van Der Giezen M."/>
            <person name="Tsaousis A."/>
            <person name="Roger A."/>
        </authorList>
    </citation>
    <scope>NUCLEOTIDE SEQUENCE [LARGE SCALE GENOMIC DNA]</scope>
    <source>
        <strain evidence="10">ATCC 50177 / NandII</strain>
    </source>
</reference>
<feature type="non-terminal residue" evidence="9">
    <location>
        <position position="521"/>
    </location>
</feature>
<dbReference type="InterPro" id="IPR042558">
    <property type="entry name" value="Gln-tRNA-synth_Ib_RNA-bd_N_1"/>
</dbReference>
<organism evidence="9 10">
    <name type="scientific">Blastocystis sp. subtype 1 (strain ATCC 50177 / NandII)</name>
    <dbReference type="NCBI Taxonomy" id="478820"/>
    <lineage>
        <taxon>Eukaryota</taxon>
        <taxon>Sar</taxon>
        <taxon>Stramenopiles</taxon>
        <taxon>Bigyra</taxon>
        <taxon>Opalozoa</taxon>
        <taxon>Opalinata</taxon>
        <taxon>Blastocystidae</taxon>
        <taxon>Blastocystis</taxon>
    </lineage>
</organism>
<dbReference type="GO" id="GO:0005524">
    <property type="term" value="F:ATP binding"/>
    <property type="evidence" value="ECO:0007669"/>
    <property type="project" value="UniProtKB-KW"/>
</dbReference>
<keyword evidence="3 6" id="KW-0067">ATP-binding</keyword>
<gene>
    <name evidence="9" type="ORF">AV274_0790</name>
</gene>
<keyword evidence="2 6" id="KW-0547">Nucleotide-binding</keyword>
<dbReference type="FunFam" id="1.10.10.2420:FF:000001">
    <property type="entry name" value="Glutamine--tRNA ligase cytoplasmic"/>
    <property type="match status" value="1"/>
</dbReference>
<dbReference type="InterPro" id="IPR050132">
    <property type="entry name" value="Gln/Glu-tRNA_Ligase"/>
</dbReference>
<dbReference type="GO" id="GO:0006425">
    <property type="term" value="P:glutaminyl-tRNA aminoacylation"/>
    <property type="evidence" value="ECO:0007669"/>
    <property type="project" value="TreeGrafter"/>
</dbReference>
<evidence type="ECO:0000256" key="5">
    <source>
        <dbReference type="ARBA" id="ARBA00023146"/>
    </source>
</evidence>
<dbReference type="OrthoDB" id="10250478at2759"/>
<evidence type="ECO:0000256" key="4">
    <source>
        <dbReference type="ARBA" id="ARBA00022917"/>
    </source>
</evidence>
<evidence type="ECO:0000313" key="10">
    <source>
        <dbReference type="Proteomes" id="UP000078348"/>
    </source>
</evidence>
<keyword evidence="5 6" id="KW-0030">Aminoacyl-tRNA synthetase</keyword>
<dbReference type="Proteomes" id="UP000078348">
    <property type="component" value="Unassembled WGS sequence"/>
</dbReference>
<evidence type="ECO:0000256" key="6">
    <source>
        <dbReference type="RuleBase" id="RU363037"/>
    </source>
</evidence>
<dbReference type="Gene3D" id="3.40.50.620">
    <property type="entry name" value="HUPs"/>
    <property type="match status" value="1"/>
</dbReference>
<dbReference type="InterPro" id="IPR001412">
    <property type="entry name" value="aa-tRNA-synth_I_CS"/>
</dbReference>